<sequence>MGNGKSFLTAKESTVSESSVNMESISENWKEVFFKEASKGDHYKVIVKSKYDEIVQDVLRAKLSSKKKSAQQFKRLRKFDVIEIDGTNKLIAKFKDDAALKYYVPLEDMYDLLRKAHLSTGHGARDRLLKEIAMKYANVTRELINLFLSMCQSCQQKKIKRRRGLVSKPILHEEVS</sequence>
<organism evidence="1 2">
    <name type="scientific">Trichogramma kaykai</name>
    <dbReference type="NCBI Taxonomy" id="54128"/>
    <lineage>
        <taxon>Eukaryota</taxon>
        <taxon>Metazoa</taxon>
        <taxon>Ecdysozoa</taxon>
        <taxon>Arthropoda</taxon>
        <taxon>Hexapoda</taxon>
        <taxon>Insecta</taxon>
        <taxon>Pterygota</taxon>
        <taxon>Neoptera</taxon>
        <taxon>Endopterygota</taxon>
        <taxon>Hymenoptera</taxon>
        <taxon>Apocrita</taxon>
        <taxon>Proctotrupomorpha</taxon>
        <taxon>Chalcidoidea</taxon>
        <taxon>Trichogrammatidae</taxon>
        <taxon>Trichogramma</taxon>
    </lineage>
</organism>
<evidence type="ECO:0000313" key="1">
    <source>
        <dbReference type="EMBL" id="KAL3384330.1"/>
    </source>
</evidence>
<name>A0ABD2VUZ2_9HYME</name>
<proteinExistence type="predicted"/>
<keyword evidence="2" id="KW-1185">Reference proteome</keyword>
<evidence type="ECO:0000313" key="2">
    <source>
        <dbReference type="Proteomes" id="UP001627154"/>
    </source>
</evidence>
<accession>A0ABD2VUZ2</accession>
<evidence type="ECO:0008006" key="3">
    <source>
        <dbReference type="Google" id="ProtNLM"/>
    </source>
</evidence>
<gene>
    <name evidence="1" type="ORF">TKK_019928</name>
</gene>
<comment type="caution">
    <text evidence="1">The sequence shown here is derived from an EMBL/GenBank/DDBJ whole genome shotgun (WGS) entry which is preliminary data.</text>
</comment>
<protein>
    <recommendedName>
        <fullName evidence="3">Integrase zinc-binding domain-containing protein</fullName>
    </recommendedName>
</protein>
<reference evidence="1 2" key="1">
    <citation type="journal article" date="2024" name="bioRxiv">
        <title>A reference genome for Trichogramma kaykai: A tiny desert-dwelling parasitoid wasp with competing sex-ratio distorters.</title>
        <authorList>
            <person name="Culotta J."/>
            <person name="Lindsey A.R."/>
        </authorList>
    </citation>
    <scope>NUCLEOTIDE SEQUENCE [LARGE SCALE GENOMIC DNA]</scope>
    <source>
        <strain evidence="1 2">KSX58</strain>
    </source>
</reference>
<dbReference type="Proteomes" id="UP001627154">
    <property type="component" value="Unassembled WGS sequence"/>
</dbReference>
<dbReference type="EMBL" id="JBJJXI010000175">
    <property type="protein sequence ID" value="KAL3384330.1"/>
    <property type="molecule type" value="Genomic_DNA"/>
</dbReference>
<dbReference type="AlphaFoldDB" id="A0ABD2VUZ2"/>